<feature type="domain" description="Exocyst complex subunit Exo70 C-terminal" evidence="5">
    <location>
        <begin position="320"/>
        <end position="403"/>
    </location>
</feature>
<keyword evidence="3" id="KW-0653">Protein transport</keyword>
<comment type="similarity">
    <text evidence="1 3">Belongs to the EXO70 family.</text>
</comment>
<dbReference type="InterPro" id="IPR046364">
    <property type="entry name" value="Exo70_C"/>
</dbReference>
<feature type="transmembrane region" description="Helical" evidence="4">
    <location>
        <begin position="20"/>
        <end position="39"/>
    </location>
</feature>
<dbReference type="SUPFAM" id="SSF74788">
    <property type="entry name" value="Cullin repeat-like"/>
    <property type="match status" value="1"/>
</dbReference>
<sequence>MSPLYVQIPRWLMHPKLWRFLGFASSIVGILCYALSTSFNLLFGKWNLVKISIYVVFSFIVCLATFFAKVWKRSASLRLRAHMVFLVLTVTSFYSFFFDKAVHGKSDAYSIVSCASFAIMWFSLSRQIHCGFEVDMLYFFLGLLIIQLMKIKILLSIVAICFSYFLIILQSSLDAQTVTDDEYLELQDQNHVAIQVESDPQESNIDRVIMTKLMDCVEALQQRKSALVQTLLMECINATNNSGLVTDYNLLLDNLPQGVVNKLHEAVKSAVGVGLGKECSDAYIKCRRQFLEECLARLLELHTIKLDHPDTLPTPYFMVKRWAETSNVALKVLFPSERQLCDRVFFGLRSVADACFAEICRDSTTQLLNFADAFASDPKFIIIIDILATLSDLIPHFQSLFRTASPSS</sequence>
<evidence type="ECO:0000259" key="5">
    <source>
        <dbReference type="Pfam" id="PF03081"/>
    </source>
</evidence>
<evidence type="ECO:0000256" key="1">
    <source>
        <dbReference type="ARBA" id="ARBA00006756"/>
    </source>
</evidence>
<feature type="transmembrane region" description="Helical" evidence="4">
    <location>
        <begin position="83"/>
        <end position="102"/>
    </location>
</feature>
<proteinExistence type="inferred from homology"/>
<dbReference type="Proteomes" id="UP001341840">
    <property type="component" value="Unassembled WGS sequence"/>
</dbReference>
<gene>
    <name evidence="6" type="ORF">PIB30_079932</name>
</gene>
<dbReference type="InterPro" id="IPR016159">
    <property type="entry name" value="Cullin_repeat-like_dom_sf"/>
</dbReference>
<dbReference type="PANTHER" id="PTHR12542:SF180">
    <property type="entry name" value="EXOCYST SUBUNIT EXO70 FAMILY PROTEIN"/>
    <property type="match status" value="1"/>
</dbReference>
<dbReference type="Gene3D" id="1.20.1280.170">
    <property type="entry name" value="Exocyst complex component Exo70"/>
    <property type="match status" value="1"/>
</dbReference>
<protein>
    <recommendedName>
        <fullName evidence="3">Exocyst subunit Exo70 family protein</fullName>
    </recommendedName>
</protein>
<dbReference type="PANTHER" id="PTHR12542">
    <property type="entry name" value="EXOCYST COMPLEX PROTEIN EXO70"/>
    <property type="match status" value="1"/>
</dbReference>
<evidence type="ECO:0000256" key="3">
    <source>
        <dbReference type="RuleBase" id="RU365026"/>
    </source>
</evidence>
<feature type="transmembrane region" description="Helical" evidence="4">
    <location>
        <begin position="136"/>
        <end position="169"/>
    </location>
</feature>
<organism evidence="6 7">
    <name type="scientific">Stylosanthes scabra</name>
    <dbReference type="NCBI Taxonomy" id="79078"/>
    <lineage>
        <taxon>Eukaryota</taxon>
        <taxon>Viridiplantae</taxon>
        <taxon>Streptophyta</taxon>
        <taxon>Embryophyta</taxon>
        <taxon>Tracheophyta</taxon>
        <taxon>Spermatophyta</taxon>
        <taxon>Magnoliopsida</taxon>
        <taxon>eudicotyledons</taxon>
        <taxon>Gunneridae</taxon>
        <taxon>Pentapetalae</taxon>
        <taxon>rosids</taxon>
        <taxon>fabids</taxon>
        <taxon>Fabales</taxon>
        <taxon>Fabaceae</taxon>
        <taxon>Papilionoideae</taxon>
        <taxon>50 kb inversion clade</taxon>
        <taxon>dalbergioids sensu lato</taxon>
        <taxon>Dalbergieae</taxon>
        <taxon>Pterocarpus clade</taxon>
        <taxon>Stylosanthes</taxon>
    </lineage>
</organism>
<keyword evidence="2 3" id="KW-0813">Transport</keyword>
<dbReference type="EMBL" id="JASCZI010212597">
    <property type="protein sequence ID" value="MED6199875.1"/>
    <property type="molecule type" value="Genomic_DNA"/>
</dbReference>
<comment type="function">
    <text evidence="3">Component of the exocyst complex.</text>
</comment>
<evidence type="ECO:0000256" key="4">
    <source>
        <dbReference type="SAM" id="Phobius"/>
    </source>
</evidence>
<evidence type="ECO:0000313" key="6">
    <source>
        <dbReference type="EMBL" id="MED6199875.1"/>
    </source>
</evidence>
<dbReference type="InterPro" id="IPR004140">
    <property type="entry name" value="Exo70"/>
</dbReference>
<evidence type="ECO:0000256" key="2">
    <source>
        <dbReference type="ARBA" id="ARBA00022448"/>
    </source>
</evidence>
<evidence type="ECO:0000313" key="7">
    <source>
        <dbReference type="Proteomes" id="UP001341840"/>
    </source>
</evidence>
<name>A0ABU6XQ55_9FABA</name>
<keyword evidence="4" id="KW-1133">Transmembrane helix</keyword>
<feature type="transmembrane region" description="Helical" evidence="4">
    <location>
        <begin position="51"/>
        <end position="71"/>
    </location>
</feature>
<keyword evidence="4" id="KW-0812">Transmembrane</keyword>
<feature type="transmembrane region" description="Helical" evidence="4">
    <location>
        <begin position="108"/>
        <end position="124"/>
    </location>
</feature>
<comment type="caution">
    <text evidence="6">The sequence shown here is derived from an EMBL/GenBank/DDBJ whole genome shotgun (WGS) entry which is preliminary data.</text>
</comment>
<keyword evidence="7" id="KW-1185">Reference proteome</keyword>
<keyword evidence="4" id="KW-0472">Membrane</keyword>
<dbReference type="Pfam" id="PF03081">
    <property type="entry name" value="Exo70_C"/>
    <property type="match status" value="1"/>
</dbReference>
<accession>A0ABU6XQ55</accession>
<reference evidence="6 7" key="1">
    <citation type="journal article" date="2023" name="Plants (Basel)">
        <title>Bridging the Gap: Combining Genomics and Transcriptomics Approaches to Understand Stylosanthes scabra, an Orphan Legume from the Brazilian Caatinga.</title>
        <authorList>
            <person name="Ferreira-Neto J.R.C."/>
            <person name="da Silva M.D."/>
            <person name="Binneck E."/>
            <person name="de Melo N.F."/>
            <person name="da Silva R.H."/>
            <person name="de Melo A.L.T.M."/>
            <person name="Pandolfi V."/>
            <person name="Bustamante F.O."/>
            <person name="Brasileiro-Vidal A.C."/>
            <person name="Benko-Iseppon A.M."/>
        </authorList>
    </citation>
    <scope>NUCLEOTIDE SEQUENCE [LARGE SCALE GENOMIC DNA]</scope>
    <source>
        <tissue evidence="6">Leaves</tissue>
    </source>
</reference>
<keyword evidence="3" id="KW-0268">Exocytosis</keyword>